<name>X0T5P3_9ZZZZ</name>
<accession>X0T5P3</accession>
<reference evidence="1" key="1">
    <citation type="journal article" date="2014" name="Front. Microbiol.">
        <title>High frequency of phylogenetically diverse reductive dehalogenase-homologous genes in deep subseafloor sedimentary metagenomes.</title>
        <authorList>
            <person name="Kawai M."/>
            <person name="Futagami T."/>
            <person name="Toyoda A."/>
            <person name="Takaki Y."/>
            <person name="Nishi S."/>
            <person name="Hori S."/>
            <person name="Arai W."/>
            <person name="Tsubouchi T."/>
            <person name="Morono Y."/>
            <person name="Uchiyama I."/>
            <person name="Ito T."/>
            <person name="Fujiyama A."/>
            <person name="Inagaki F."/>
            <person name="Takami H."/>
        </authorList>
    </citation>
    <scope>NUCLEOTIDE SEQUENCE</scope>
    <source>
        <strain evidence="1">Expedition CK06-06</strain>
    </source>
</reference>
<gene>
    <name evidence="1" type="ORF">S01H1_14254</name>
</gene>
<organism evidence="1">
    <name type="scientific">marine sediment metagenome</name>
    <dbReference type="NCBI Taxonomy" id="412755"/>
    <lineage>
        <taxon>unclassified sequences</taxon>
        <taxon>metagenomes</taxon>
        <taxon>ecological metagenomes</taxon>
    </lineage>
</organism>
<evidence type="ECO:0000313" key="1">
    <source>
        <dbReference type="EMBL" id="GAF82661.1"/>
    </source>
</evidence>
<feature type="non-terminal residue" evidence="1">
    <location>
        <position position="79"/>
    </location>
</feature>
<proteinExistence type="predicted"/>
<protein>
    <submittedName>
        <fullName evidence="1">Uncharacterized protein</fullName>
    </submittedName>
</protein>
<sequence length="79" mass="8351">MIRTPRAVILSLSFLVSAVSLTGQQANPPIVSIAIGPPDSLTFIGSPDSLTFEPSELTSLMRLKAPRLLSGGTPFSRRA</sequence>
<dbReference type="EMBL" id="BARS01007404">
    <property type="protein sequence ID" value="GAF82661.1"/>
    <property type="molecule type" value="Genomic_DNA"/>
</dbReference>
<comment type="caution">
    <text evidence="1">The sequence shown here is derived from an EMBL/GenBank/DDBJ whole genome shotgun (WGS) entry which is preliminary data.</text>
</comment>
<dbReference type="AlphaFoldDB" id="X0T5P3"/>